<organism evidence="2 3">
    <name type="scientific">Nonomuraea maritima</name>
    <dbReference type="NCBI Taxonomy" id="683260"/>
    <lineage>
        <taxon>Bacteria</taxon>
        <taxon>Bacillati</taxon>
        <taxon>Actinomycetota</taxon>
        <taxon>Actinomycetes</taxon>
        <taxon>Streptosporangiales</taxon>
        <taxon>Streptosporangiaceae</taxon>
        <taxon>Nonomuraea</taxon>
    </lineage>
</organism>
<dbReference type="AlphaFoldDB" id="A0A1G9GMD6"/>
<accession>A0A1G9GMD6</accession>
<evidence type="ECO:0000313" key="2">
    <source>
        <dbReference type="EMBL" id="SDL01453.1"/>
    </source>
</evidence>
<proteinExistence type="predicted"/>
<dbReference type="EMBL" id="FNFB01000014">
    <property type="protein sequence ID" value="SDL01453.1"/>
    <property type="molecule type" value="Genomic_DNA"/>
</dbReference>
<feature type="region of interest" description="Disordered" evidence="1">
    <location>
        <begin position="245"/>
        <end position="270"/>
    </location>
</feature>
<reference evidence="2 3" key="1">
    <citation type="submission" date="2016-10" db="EMBL/GenBank/DDBJ databases">
        <authorList>
            <person name="de Groot N.N."/>
        </authorList>
    </citation>
    <scope>NUCLEOTIDE SEQUENCE [LARGE SCALE GENOMIC DNA]</scope>
    <source>
        <strain evidence="2 3">CGMCC 4.5681</strain>
    </source>
</reference>
<protein>
    <recommendedName>
        <fullName evidence="4">DUF4352 domain-containing protein</fullName>
    </recommendedName>
</protein>
<name>A0A1G9GMD6_9ACTN</name>
<gene>
    <name evidence="2" type="ORF">SAMN05421874_114124</name>
</gene>
<feature type="region of interest" description="Disordered" evidence="1">
    <location>
        <begin position="1"/>
        <end position="90"/>
    </location>
</feature>
<feature type="compositionally biased region" description="Pro residues" evidence="1">
    <location>
        <begin position="12"/>
        <end position="36"/>
    </location>
</feature>
<evidence type="ECO:0000256" key="1">
    <source>
        <dbReference type="SAM" id="MobiDB-lite"/>
    </source>
</evidence>
<sequence>MSQNEPGRDWFAPPPGQPDNEPAAPPRPVRPPQPPRPRPRRRRTFPDQRVWPPPAPAESVEGATQPFPALPDTRPLPPRAPGPVGGVAEPPPRRPRTLLMGVAAAVALVLAAGAPTVDAYLFYKGGQPSDIVHTVAAGKEKTFEHVSWQASIETMKAPQPTPPGRQWVKIVVTRKGVDATGIRLTGRPELELRDRAGRAWAVEITEDDVAIDDAVVGKPYTYTANAVVPEGVAGEVELRLRPDTTYRSDTPTDQLLAVPTDPAEQEKAKHKDVLVFRR</sequence>
<dbReference type="STRING" id="683260.SAMN05421874_114124"/>
<keyword evidence="3" id="KW-1185">Reference proteome</keyword>
<evidence type="ECO:0008006" key="4">
    <source>
        <dbReference type="Google" id="ProtNLM"/>
    </source>
</evidence>
<dbReference type="RefSeq" id="WP_090768669.1">
    <property type="nucleotide sequence ID" value="NZ_FNFB01000014.1"/>
</dbReference>
<dbReference type="Proteomes" id="UP000198683">
    <property type="component" value="Unassembled WGS sequence"/>
</dbReference>
<evidence type="ECO:0000313" key="3">
    <source>
        <dbReference type="Proteomes" id="UP000198683"/>
    </source>
</evidence>
<dbReference type="OrthoDB" id="3535128at2"/>